<name>A0ABZ2YS66_9BACT</name>
<dbReference type="SMART" id="SM00448">
    <property type="entry name" value="REC"/>
    <property type="match status" value="1"/>
</dbReference>
<dbReference type="InterPro" id="IPR011006">
    <property type="entry name" value="CheY-like_superfamily"/>
</dbReference>
<protein>
    <submittedName>
        <fullName evidence="4">Response regulator transcription factor</fullName>
    </submittedName>
</protein>
<dbReference type="SUPFAM" id="SSF52172">
    <property type="entry name" value="CheY-like"/>
    <property type="match status" value="1"/>
</dbReference>
<dbReference type="RefSeq" id="WP_341837226.1">
    <property type="nucleotide sequence ID" value="NZ_CP149822.1"/>
</dbReference>
<reference evidence="5" key="1">
    <citation type="submission" date="2024-03" db="EMBL/GenBank/DDBJ databases">
        <title>Chitinophaga horti sp. nov., isolated from garden soil.</title>
        <authorList>
            <person name="Lee D.S."/>
            <person name="Han D.M."/>
            <person name="Baek J.H."/>
            <person name="Choi D.G."/>
            <person name="Jeon J.H."/>
            <person name="Jeon C.O."/>
        </authorList>
    </citation>
    <scope>NUCLEOTIDE SEQUENCE [LARGE SCALE GENOMIC DNA]</scope>
    <source>
        <strain evidence="5">GPA1</strain>
    </source>
</reference>
<organism evidence="4 5">
    <name type="scientific">Chitinophaga pollutisoli</name>
    <dbReference type="NCBI Taxonomy" id="3133966"/>
    <lineage>
        <taxon>Bacteria</taxon>
        <taxon>Pseudomonadati</taxon>
        <taxon>Bacteroidota</taxon>
        <taxon>Chitinophagia</taxon>
        <taxon>Chitinophagales</taxon>
        <taxon>Chitinophagaceae</taxon>
        <taxon>Chitinophaga</taxon>
    </lineage>
</organism>
<dbReference type="Gene3D" id="3.40.50.2300">
    <property type="match status" value="1"/>
</dbReference>
<dbReference type="PANTHER" id="PTHR44591">
    <property type="entry name" value="STRESS RESPONSE REGULATOR PROTEIN 1"/>
    <property type="match status" value="1"/>
</dbReference>
<feature type="domain" description="Response regulatory" evidence="3">
    <location>
        <begin position="3"/>
        <end position="121"/>
    </location>
</feature>
<evidence type="ECO:0000313" key="4">
    <source>
        <dbReference type="EMBL" id="WZN42392.1"/>
    </source>
</evidence>
<proteinExistence type="predicted"/>
<sequence length="127" mass="14269">MSKILLIEDDEVMSTIVKRILLKAEYQVDHVRNGKEAFEILETSGYGFDLIITDIMMPYANGFEILSRVRNLPDGRQIPVILLSNAGNEEMVKEGLELGANDFLKKPVLPAELLSRIRRVLTGNPAK</sequence>
<feature type="modified residue" description="4-aspartylphosphate" evidence="2">
    <location>
        <position position="54"/>
    </location>
</feature>
<evidence type="ECO:0000256" key="2">
    <source>
        <dbReference type="PROSITE-ProRule" id="PRU00169"/>
    </source>
</evidence>
<keyword evidence="1 2" id="KW-0597">Phosphoprotein</keyword>
<dbReference type="InterPro" id="IPR001789">
    <property type="entry name" value="Sig_transdc_resp-reg_receiver"/>
</dbReference>
<accession>A0ABZ2YS66</accession>
<dbReference type="InterPro" id="IPR050595">
    <property type="entry name" value="Bact_response_regulator"/>
</dbReference>
<dbReference type="EMBL" id="CP149822">
    <property type="protein sequence ID" value="WZN42392.1"/>
    <property type="molecule type" value="Genomic_DNA"/>
</dbReference>
<evidence type="ECO:0000259" key="3">
    <source>
        <dbReference type="PROSITE" id="PS50110"/>
    </source>
</evidence>
<dbReference type="Pfam" id="PF00072">
    <property type="entry name" value="Response_reg"/>
    <property type="match status" value="1"/>
</dbReference>
<dbReference type="PANTHER" id="PTHR44591:SF3">
    <property type="entry name" value="RESPONSE REGULATORY DOMAIN-CONTAINING PROTEIN"/>
    <property type="match status" value="1"/>
</dbReference>
<evidence type="ECO:0000256" key="1">
    <source>
        <dbReference type="ARBA" id="ARBA00022553"/>
    </source>
</evidence>
<evidence type="ECO:0000313" key="5">
    <source>
        <dbReference type="Proteomes" id="UP001485459"/>
    </source>
</evidence>
<dbReference type="PROSITE" id="PS50110">
    <property type="entry name" value="RESPONSE_REGULATORY"/>
    <property type="match status" value="1"/>
</dbReference>
<dbReference type="CDD" id="cd17574">
    <property type="entry name" value="REC_OmpR"/>
    <property type="match status" value="1"/>
</dbReference>
<gene>
    <name evidence="4" type="ORF">WJU16_05015</name>
</gene>
<dbReference type="Proteomes" id="UP001485459">
    <property type="component" value="Chromosome"/>
</dbReference>
<keyword evidence="5" id="KW-1185">Reference proteome</keyword>